<feature type="compositionally biased region" description="Low complexity" evidence="7">
    <location>
        <begin position="18"/>
        <end position="29"/>
    </location>
</feature>
<proteinExistence type="predicted"/>
<evidence type="ECO:0000313" key="10">
    <source>
        <dbReference type="RefSeq" id="XP_035659081.1"/>
    </source>
</evidence>
<feature type="region of interest" description="Disordered" evidence="7">
    <location>
        <begin position="1"/>
        <end position="36"/>
    </location>
</feature>
<dbReference type="GO" id="GO:0046872">
    <property type="term" value="F:metal ion binding"/>
    <property type="evidence" value="ECO:0007669"/>
    <property type="project" value="UniProtKB-KW"/>
</dbReference>
<protein>
    <submittedName>
        <fullName evidence="10">Uncharacterized sodium-dependent transporter HI_0736-like</fullName>
    </submittedName>
</protein>
<evidence type="ECO:0000256" key="8">
    <source>
        <dbReference type="SAM" id="Phobius"/>
    </source>
</evidence>
<dbReference type="PROSITE" id="PS50267">
    <property type="entry name" value="NA_NEUROTRAN_SYMP_3"/>
    <property type="match status" value="1"/>
</dbReference>
<evidence type="ECO:0000256" key="5">
    <source>
        <dbReference type="ARBA" id="ARBA00023136"/>
    </source>
</evidence>
<feature type="binding site" evidence="6">
    <location>
        <position position="291"/>
    </location>
    <ligand>
        <name>Na(+)</name>
        <dbReference type="ChEBI" id="CHEBI:29101"/>
        <label>1</label>
    </ligand>
</feature>
<feature type="transmembrane region" description="Helical" evidence="8">
    <location>
        <begin position="418"/>
        <end position="436"/>
    </location>
</feature>
<feature type="transmembrane region" description="Helical" evidence="8">
    <location>
        <begin position="44"/>
        <end position="60"/>
    </location>
</feature>
<feature type="transmembrane region" description="Helical" evidence="8">
    <location>
        <begin position="255"/>
        <end position="272"/>
    </location>
</feature>
<dbReference type="OrthoDB" id="6581954at2759"/>
<evidence type="ECO:0000313" key="9">
    <source>
        <dbReference type="Proteomes" id="UP000001554"/>
    </source>
</evidence>
<organism evidence="9 10">
    <name type="scientific">Branchiostoma floridae</name>
    <name type="common">Florida lancelet</name>
    <name type="synonym">Amphioxus</name>
    <dbReference type="NCBI Taxonomy" id="7739"/>
    <lineage>
        <taxon>Eukaryota</taxon>
        <taxon>Metazoa</taxon>
        <taxon>Chordata</taxon>
        <taxon>Cephalochordata</taxon>
        <taxon>Leptocardii</taxon>
        <taxon>Amphioxiformes</taxon>
        <taxon>Branchiostomatidae</taxon>
        <taxon>Branchiostoma</taxon>
    </lineage>
</organism>
<feature type="transmembrane region" description="Helical" evidence="8">
    <location>
        <begin position="504"/>
        <end position="524"/>
    </location>
</feature>
<dbReference type="OMA" id="WMAGLNF"/>
<feature type="transmembrane region" description="Helical" evidence="8">
    <location>
        <begin position="465"/>
        <end position="484"/>
    </location>
</feature>
<feature type="transmembrane region" description="Helical" evidence="8">
    <location>
        <begin position="353"/>
        <end position="378"/>
    </location>
</feature>
<dbReference type="AlphaFoldDB" id="A0A9J7HG89"/>
<keyword evidence="2" id="KW-0813">Transport</keyword>
<sequence>MADDGVSEEAQLVENDTDSSGSDTDSETSPQEASGGAAMFSSKAGLLLTFISAVGGGSLWRFPRILANNCGEQGCLQFLLVWLVFLFLWSIPLIIIEVSIGRFTRRAPPMAFQGLLGVKSTWLGGWMAGLNFLITCYFGVIVGWSVFYTIACVFYPLPTTYDKSIMAWQQFEQESHWPLVLQFVITVACAAANWRGVGSIELAMTAMTPLLLVLLLTALIWALTLNNAGVGLSFFCTPDWGLLSSPKLWIEALSQVAWDTGAAFGIFLVLGTSMTRKMGPVKNVIWTTATNGTVSLTVGVTVFCTVFSTFTKVNPDGTQADIVELLRTNGPANTGLTFIWLPILFSTMTGGRVMASLFFLAVVIATFGNFITLMNTSVQAMVDWGVKRGVAVGVIATLTFLLGIPSAVNINVLVNQDFVWSAGLIFSGLSMIYLLWRYGAKNFRLNMLNQAEDGSDWKLPSVFDYLTKYVLLLNGLVLLVWWVVQTVRSADVPWYQLGNQSLMTAILEWTALVILLVGLNVLFVKYRTSVSRHWSSLISLQSNLPGLKCCTCNSNCNNTVEEQELDNLEYEKLKLLEESNCVGI</sequence>
<keyword evidence="9" id="KW-1185">Reference proteome</keyword>
<reference evidence="9" key="1">
    <citation type="journal article" date="2020" name="Nat. Ecol. Evol.">
        <title>Deeply conserved synteny resolves early events in vertebrate evolution.</title>
        <authorList>
            <person name="Simakov O."/>
            <person name="Marletaz F."/>
            <person name="Yue J.X."/>
            <person name="O'Connell B."/>
            <person name="Jenkins J."/>
            <person name="Brandt A."/>
            <person name="Calef R."/>
            <person name="Tung C.H."/>
            <person name="Huang T.K."/>
            <person name="Schmutz J."/>
            <person name="Satoh N."/>
            <person name="Yu J.K."/>
            <person name="Putnam N.H."/>
            <person name="Green R.E."/>
            <person name="Rokhsar D.S."/>
        </authorList>
    </citation>
    <scope>NUCLEOTIDE SEQUENCE [LARGE SCALE GENOMIC DNA]</scope>
    <source>
        <strain evidence="9">S238N-H82</strain>
    </source>
</reference>
<dbReference type="InterPro" id="IPR037272">
    <property type="entry name" value="SNS_sf"/>
</dbReference>
<feature type="transmembrane region" description="Helical" evidence="8">
    <location>
        <begin position="390"/>
        <end position="412"/>
    </location>
</feature>
<evidence type="ECO:0000256" key="2">
    <source>
        <dbReference type="ARBA" id="ARBA00022448"/>
    </source>
</evidence>
<feature type="transmembrane region" description="Helical" evidence="8">
    <location>
        <begin position="209"/>
        <end position="235"/>
    </location>
</feature>
<evidence type="ECO:0000256" key="6">
    <source>
        <dbReference type="PIRSR" id="PIRSR600175-1"/>
    </source>
</evidence>
<dbReference type="SUPFAM" id="SSF161070">
    <property type="entry name" value="SNF-like"/>
    <property type="match status" value="1"/>
</dbReference>
<keyword evidence="5 8" id="KW-0472">Membrane</keyword>
<dbReference type="PANTHER" id="PTHR42948">
    <property type="entry name" value="TRANSPORTER"/>
    <property type="match status" value="1"/>
</dbReference>
<dbReference type="Proteomes" id="UP000001554">
    <property type="component" value="Chromosome 17"/>
</dbReference>
<feature type="transmembrane region" description="Helical" evidence="8">
    <location>
        <begin position="80"/>
        <end position="100"/>
    </location>
</feature>
<name>A0A9J7HG89_BRAFL</name>
<feature type="binding site" evidence="6">
    <location>
        <position position="53"/>
    </location>
    <ligand>
        <name>Na(+)</name>
        <dbReference type="ChEBI" id="CHEBI:29101"/>
        <label>1</label>
    </ligand>
</feature>
<feature type="transmembrane region" description="Helical" evidence="8">
    <location>
        <begin position="177"/>
        <end position="197"/>
    </location>
</feature>
<feature type="transmembrane region" description="Helical" evidence="8">
    <location>
        <begin position="284"/>
        <end position="310"/>
    </location>
</feature>
<comment type="subcellular location">
    <subcellularLocation>
        <location evidence="1">Membrane</location>
        <topology evidence="1">Multi-pass membrane protein</topology>
    </subcellularLocation>
</comment>
<dbReference type="KEGG" id="bfo:118404169"/>
<dbReference type="PRINTS" id="PR00176">
    <property type="entry name" value="NANEUSMPORT"/>
</dbReference>
<reference evidence="10" key="2">
    <citation type="submission" date="2025-08" db="UniProtKB">
        <authorList>
            <consortium name="RefSeq"/>
        </authorList>
    </citation>
    <scope>IDENTIFICATION</scope>
    <source>
        <strain evidence="10">S238N-H82</strain>
        <tissue evidence="10">Testes</tissue>
    </source>
</reference>
<feature type="transmembrane region" description="Helical" evidence="8">
    <location>
        <begin position="132"/>
        <end position="157"/>
    </location>
</feature>
<dbReference type="InterPro" id="IPR000175">
    <property type="entry name" value="Na/ntran_symport"/>
</dbReference>
<evidence type="ECO:0000256" key="7">
    <source>
        <dbReference type="SAM" id="MobiDB-lite"/>
    </source>
</evidence>
<evidence type="ECO:0000256" key="4">
    <source>
        <dbReference type="ARBA" id="ARBA00022989"/>
    </source>
</evidence>
<dbReference type="Pfam" id="PF00209">
    <property type="entry name" value="SNF"/>
    <property type="match status" value="2"/>
</dbReference>
<gene>
    <name evidence="10" type="primary">LOC118404169</name>
</gene>
<feature type="binding site" evidence="6">
    <location>
        <position position="54"/>
    </location>
    <ligand>
        <name>Na(+)</name>
        <dbReference type="ChEBI" id="CHEBI:29101"/>
        <label>1</label>
    </ligand>
</feature>
<keyword evidence="6" id="KW-0915">Sodium</keyword>
<dbReference type="PANTHER" id="PTHR42948:SF1">
    <property type="entry name" value="TRANSPORTER"/>
    <property type="match status" value="1"/>
</dbReference>
<keyword evidence="6" id="KW-0479">Metal-binding</keyword>
<dbReference type="GO" id="GO:0016020">
    <property type="term" value="C:membrane"/>
    <property type="evidence" value="ECO:0007669"/>
    <property type="project" value="UniProtKB-SubCell"/>
</dbReference>
<keyword evidence="4 8" id="KW-1133">Transmembrane helix</keyword>
<keyword evidence="3 8" id="KW-0812">Transmembrane</keyword>
<evidence type="ECO:0000256" key="3">
    <source>
        <dbReference type="ARBA" id="ARBA00022692"/>
    </source>
</evidence>
<evidence type="ECO:0000256" key="1">
    <source>
        <dbReference type="ARBA" id="ARBA00004141"/>
    </source>
</evidence>
<dbReference type="GeneID" id="118404169"/>
<dbReference type="RefSeq" id="XP_035659081.1">
    <property type="nucleotide sequence ID" value="XM_035803188.1"/>
</dbReference>
<accession>A0A9J7HG89</accession>